<dbReference type="SUPFAM" id="SSF53850">
    <property type="entry name" value="Periplasmic binding protein-like II"/>
    <property type="match status" value="1"/>
</dbReference>
<dbReference type="STRING" id="914150.TQ33_1288"/>
<dbReference type="SUPFAM" id="SSF46785">
    <property type="entry name" value="Winged helix' DNA-binding domain"/>
    <property type="match status" value="1"/>
</dbReference>
<keyword evidence="2" id="KW-0805">Transcription regulation</keyword>
<gene>
    <name evidence="6" type="ORF">TQ33_1288</name>
</gene>
<dbReference type="RefSeq" id="WP_046561337.1">
    <property type="nucleotide sequence ID" value="NZ_CP010975.1"/>
</dbReference>
<dbReference type="GO" id="GO:0003700">
    <property type="term" value="F:DNA-binding transcription factor activity"/>
    <property type="evidence" value="ECO:0007669"/>
    <property type="project" value="InterPro"/>
</dbReference>
<dbReference type="PRINTS" id="PR00039">
    <property type="entry name" value="HTHLYSR"/>
</dbReference>
<organism evidence="6 7">
    <name type="scientific">Kangiella geojedonensis</name>
    <dbReference type="NCBI Taxonomy" id="914150"/>
    <lineage>
        <taxon>Bacteria</taxon>
        <taxon>Pseudomonadati</taxon>
        <taxon>Pseudomonadota</taxon>
        <taxon>Gammaproteobacteria</taxon>
        <taxon>Kangiellales</taxon>
        <taxon>Kangiellaceae</taxon>
        <taxon>Kangiella</taxon>
    </lineage>
</organism>
<dbReference type="CDD" id="cd08413">
    <property type="entry name" value="PBP2_CysB_like"/>
    <property type="match status" value="1"/>
</dbReference>
<evidence type="ECO:0000313" key="7">
    <source>
        <dbReference type="Proteomes" id="UP000034071"/>
    </source>
</evidence>
<dbReference type="Gene3D" id="1.10.10.10">
    <property type="entry name" value="Winged helix-like DNA-binding domain superfamily/Winged helix DNA-binding domain"/>
    <property type="match status" value="1"/>
</dbReference>
<dbReference type="GO" id="GO:0000976">
    <property type="term" value="F:transcription cis-regulatory region binding"/>
    <property type="evidence" value="ECO:0007669"/>
    <property type="project" value="TreeGrafter"/>
</dbReference>
<feature type="domain" description="HTH lysR-type" evidence="5">
    <location>
        <begin position="1"/>
        <end position="59"/>
    </location>
</feature>
<name>A0A0F6RC94_9GAMM</name>
<evidence type="ECO:0000259" key="5">
    <source>
        <dbReference type="PROSITE" id="PS50931"/>
    </source>
</evidence>
<reference evidence="6 7" key="1">
    <citation type="submission" date="2015-02" db="EMBL/GenBank/DDBJ databases">
        <title>Complete genome sequence of Kangiella geojedonensis strain YCS-5T.</title>
        <authorList>
            <person name="Kim K.M."/>
        </authorList>
    </citation>
    <scope>NUCLEOTIDE SEQUENCE [LARGE SCALE GENOMIC DNA]</scope>
    <source>
        <strain evidence="6 7">YCS-5</strain>
    </source>
</reference>
<evidence type="ECO:0000256" key="2">
    <source>
        <dbReference type="ARBA" id="ARBA00023015"/>
    </source>
</evidence>
<dbReference type="EMBL" id="CP010975">
    <property type="protein sequence ID" value="AKE52243.1"/>
    <property type="molecule type" value="Genomic_DNA"/>
</dbReference>
<sequence length="336" mass="38466">MKLQQLNYLIAIADNNLSITKAAEKLYTSQPGISKQLRLLESELETKIFERNGKQLVGITELGEEVINRSRKVLHEINHIKNITSLANQSDSGNFSIATTQTQAQYVLPKVFSNFHKRYPNLTIDLQQGTSDQILSQLQKQEVDFAIASGNIDLGTNIVKIPCFQWDRTILFPHDHPLGDLRKIELYDLAKYPIVTYPFMSSAKNSSLTSAFKKQQLEPNIVFTARDADVIKTYVRNGFGIGIIASMAFSPKQDRDLLGYSTKDILPRCTTWLAFNKNIFLKKYMKDFINYFAPHITSEQLSQYIHQDYTSSLQLANTVEEEKDEKPLPMHQMWHI</sequence>
<dbReference type="PANTHER" id="PTHR30126:SF6">
    <property type="entry name" value="HTH-TYPE TRANSCRIPTIONAL REGULATOR CYSB-RELATED"/>
    <property type="match status" value="1"/>
</dbReference>
<dbReference type="OrthoDB" id="5297026at2"/>
<dbReference type="InterPro" id="IPR005119">
    <property type="entry name" value="LysR_subst-bd"/>
</dbReference>
<dbReference type="GO" id="GO:0019344">
    <property type="term" value="P:cysteine biosynthetic process"/>
    <property type="evidence" value="ECO:0007669"/>
    <property type="project" value="TreeGrafter"/>
</dbReference>
<keyword evidence="4" id="KW-0804">Transcription</keyword>
<dbReference type="InterPro" id="IPR036390">
    <property type="entry name" value="WH_DNA-bd_sf"/>
</dbReference>
<dbReference type="Pfam" id="PF03466">
    <property type="entry name" value="LysR_substrate"/>
    <property type="match status" value="1"/>
</dbReference>
<evidence type="ECO:0000313" key="6">
    <source>
        <dbReference type="EMBL" id="AKE52243.1"/>
    </source>
</evidence>
<dbReference type="Gene3D" id="3.40.190.10">
    <property type="entry name" value="Periplasmic binding protein-like II"/>
    <property type="match status" value="2"/>
</dbReference>
<dbReference type="AlphaFoldDB" id="A0A0F6RC94"/>
<dbReference type="PANTHER" id="PTHR30126">
    <property type="entry name" value="HTH-TYPE TRANSCRIPTIONAL REGULATOR"/>
    <property type="match status" value="1"/>
</dbReference>
<protein>
    <submittedName>
        <fullName evidence="6">LysR family transcriptional regulator</fullName>
    </submittedName>
</protein>
<keyword evidence="3" id="KW-0238">DNA-binding</keyword>
<dbReference type="KEGG" id="kge:TQ33_1288"/>
<dbReference type="Proteomes" id="UP000034071">
    <property type="component" value="Chromosome"/>
</dbReference>
<proteinExistence type="inferred from homology"/>
<dbReference type="HOGENOM" id="CLU_039613_6_2_6"/>
<comment type="similarity">
    <text evidence="1">Belongs to the LysR transcriptional regulatory family.</text>
</comment>
<dbReference type="InterPro" id="IPR036388">
    <property type="entry name" value="WH-like_DNA-bd_sf"/>
</dbReference>
<evidence type="ECO:0000256" key="1">
    <source>
        <dbReference type="ARBA" id="ARBA00009437"/>
    </source>
</evidence>
<dbReference type="InterPro" id="IPR037423">
    <property type="entry name" value="CysB_PBP2"/>
</dbReference>
<dbReference type="InterPro" id="IPR000847">
    <property type="entry name" value="LysR_HTH_N"/>
</dbReference>
<evidence type="ECO:0000256" key="3">
    <source>
        <dbReference type="ARBA" id="ARBA00023125"/>
    </source>
</evidence>
<keyword evidence="7" id="KW-1185">Reference proteome</keyword>
<dbReference type="Pfam" id="PF00126">
    <property type="entry name" value="HTH_1"/>
    <property type="match status" value="1"/>
</dbReference>
<dbReference type="PROSITE" id="PS50931">
    <property type="entry name" value="HTH_LYSR"/>
    <property type="match status" value="1"/>
</dbReference>
<accession>A0A0F6RC94</accession>
<evidence type="ECO:0000256" key="4">
    <source>
        <dbReference type="ARBA" id="ARBA00023163"/>
    </source>
</evidence>